<dbReference type="Proteomes" id="UP001162156">
    <property type="component" value="Unassembled WGS sequence"/>
</dbReference>
<gene>
    <name evidence="15" type="ORF">NQ314_007388</name>
</gene>
<evidence type="ECO:0000256" key="4">
    <source>
        <dbReference type="ARBA" id="ARBA00010951"/>
    </source>
</evidence>
<evidence type="ECO:0000256" key="2">
    <source>
        <dbReference type="ARBA" id="ARBA00001947"/>
    </source>
</evidence>
<keyword evidence="10" id="KW-0299">Galactose metabolism</keyword>
<accession>A0AAV8YPF6</accession>
<dbReference type="InterPro" id="IPR001937">
    <property type="entry name" value="GalP_UDPtransf1"/>
</dbReference>
<dbReference type="GO" id="GO:0008108">
    <property type="term" value="F:UDP-glucose:hexose-1-phosphate uridylyltransferase activity"/>
    <property type="evidence" value="ECO:0007669"/>
    <property type="project" value="UniProtKB-EC"/>
</dbReference>
<evidence type="ECO:0000256" key="9">
    <source>
        <dbReference type="ARBA" id="ARBA00022833"/>
    </source>
</evidence>
<dbReference type="EMBL" id="JANEYF010001977">
    <property type="protein sequence ID" value="KAJ8953223.1"/>
    <property type="molecule type" value="Genomic_DNA"/>
</dbReference>
<comment type="similarity">
    <text evidence="4">Belongs to the galactose-1-phosphate uridylyltransferase type 1 family.</text>
</comment>
<dbReference type="EC" id="2.7.7.12" evidence="5"/>
<dbReference type="NCBIfam" id="TIGR00209">
    <property type="entry name" value="galT_1"/>
    <property type="match status" value="2"/>
</dbReference>
<evidence type="ECO:0000313" key="15">
    <source>
        <dbReference type="EMBL" id="KAJ8953223.1"/>
    </source>
</evidence>
<evidence type="ECO:0000256" key="1">
    <source>
        <dbReference type="ARBA" id="ARBA00001107"/>
    </source>
</evidence>
<keyword evidence="16" id="KW-1185">Reference proteome</keyword>
<keyword evidence="11" id="KW-0119">Carbohydrate metabolism</keyword>
<keyword evidence="8" id="KW-0479">Metal-binding</keyword>
<reference evidence="15" key="1">
    <citation type="journal article" date="2023" name="Insect Mol. Biol.">
        <title>Genome sequencing provides insights into the evolution of gene families encoding plant cell wall-degrading enzymes in longhorned beetles.</title>
        <authorList>
            <person name="Shin N.R."/>
            <person name="Okamura Y."/>
            <person name="Kirsch R."/>
            <person name="Pauchet Y."/>
        </authorList>
    </citation>
    <scope>NUCLEOTIDE SEQUENCE</scope>
    <source>
        <strain evidence="15">RBIC_L_NR</strain>
    </source>
</reference>
<evidence type="ECO:0000313" key="16">
    <source>
        <dbReference type="Proteomes" id="UP001162156"/>
    </source>
</evidence>
<evidence type="ECO:0000259" key="14">
    <source>
        <dbReference type="Pfam" id="PF02744"/>
    </source>
</evidence>
<comment type="caution">
    <text evidence="15">The sequence shown here is derived from an EMBL/GenBank/DDBJ whole genome shotgun (WGS) entry which is preliminary data.</text>
</comment>
<comment type="pathway">
    <text evidence="3">Carbohydrate metabolism; galactose metabolism.</text>
</comment>
<evidence type="ECO:0000256" key="7">
    <source>
        <dbReference type="ARBA" id="ARBA00022695"/>
    </source>
</evidence>
<protein>
    <recommendedName>
        <fullName evidence="13">Probable galactose-1-phosphate uridylyltransferase</fullName>
        <ecNumber evidence="5">2.7.7.12</ecNumber>
    </recommendedName>
    <alternativeName>
        <fullName evidence="12">UDP-glucose--hexose-1-phosphate uridylyltransferase</fullName>
    </alternativeName>
</protein>
<dbReference type="FunFam" id="3.30.428.10:FF:000001">
    <property type="entry name" value="Galactose-1-phosphate uridylyltransferase"/>
    <property type="match status" value="1"/>
</dbReference>
<dbReference type="GO" id="GO:0005737">
    <property type="term" value="C:cytoplasm"/>
    <property type="evidence" value="ECO:0007669"/>
    <property type="project" value="TreeGrafter"/>
</dbReference>
<keyword evidence="6" id="KW-0808">Transferase</keyword>
<evidence type="ECO:0000256" key="3">
    <source>
        <dbReference type="ARBA" id="ARBA00004947"/>
    </source>
</evidence>
<dbReference type="Gene3D" id="3.30.428.10">
    <property type="entry name" value="HIT-like"/>
    <property type="match status" value="1"/>
</dbReference>
<keyword evidence="7" id="KW-0548">Nucleotidyltransferase</keyword>
<evidence type="ECO:0000256" key="11">
    <source>
        <dbReference type="ARBA" id="ARBA00023277"/>
    </source>
</evidence>
<evidence type="ECO:0000256" key="6">
    <source>
        <dbReference type="ARBA" id="ARBA00022679"/>
    </source>
</evidence>
<evidence type="ECO:0000256" key="13">
    <source>
        <dbReference type="ARBA" id="ARBA00071281"/>
    </source>
</evidence>
<name>A0AAV8YPF6_9CUCU</name>
<dbReference type="PANTHER" id="PTHR11943:SF1">
    <property type="entry name" value="GALACTOSE-1-PHOSPHATE URIDYLYLTRANSFERASE"/>
    <property type="match status" value="1"/>
</dbReference>
<proteinExistence type="inferred from homology"/>
<evidence type="ECO:0000256" key="10">
    <source>
        <dbReference type="ARBA" id="ARBA00023144"/>
    </source>
</evidence>
<dbReference type="GO" id="GO:0033499">
    <property type="term" value="P:galactose catabolic process via UDP-galactose, Leloir pathway"/>
    <property type="evidence" value="ECO:0007669"/>
    <property type="project" value="TreeGrafter"/>
</dbReference>
<comment type="cofactor">
    <cofactor evidence="2">
        <name>Zn(2+)</name>
        <dbReference type="ChEBI" id="CHEBI:29105"/>
    </cofactor>
</comment>
<evidence type="ECO:0000256" key="5">
    <source>
        <dbReference type="ARBA" id="ARBA00012384"/>
    </source>
</evidence>
<comment type="catalytic activity">
    <reaction evidence="1">
        <text>alpha-D-galactose 1-phosphate + UDP-alpha-D-glucose = alpha-D-glucose 1-phosphate + UDP-alpha-D-galactose</text>
        <dbReference type="Rhea" id="RHEA:13989"/>
        <dbReference type="ChEBI" id="CHEBI:58336"/>
        <dbReference type="ChEBI" id="CHEBI:58601"/>
        <dbReference type="ChEBI" id="CHEBI:58885"/>
        <dbReference type="ChEBI" id="CHEBI:66914"/>
        <dbReference type="EC" id="2.7.7.12"/>
    </reaction>
</comment>
<dbReference type="GO" id="GO:0008270">
    <property type="term" value="F:zinc ion binding"/>
    <property type="evidence" value="ECO:0007669"/>
    <property type="project" value="InterPro"/>
</dbReference>
<evidence type="ECO:0000256" key="8">
    <source>
        <dbReference type="ARBA" id="ARBA00022723"/>
    </source>
</evidence>
<dbReference type="Pfam" id="PF02744">
    <property type="entry name" value="GalP_UDP_tr_C"/>
    <property type="match status" value="1"/>
</dbReference>
<organism evidence="15 16">
    <name type="scientific">Rhamnusium bicolor</name>
    <dbReference type="NCBI Taxonomy" id="1586634"/>
    <lineage>
        <taxon>Eukaryota</taxon>
        <taxon>Metazoa</taxon>
        <taxon>Ecdysozoa</taxon>
        <taxon>Arthropoda</taxon>
        <taxon>Hexapoda</taxon>
        <taxon>Insecta</taxon>
        <taxon>Pterygota</taxon>
        <taxon>Neoptera</taxon>
        <taxon>Endopterygota</taxon>
        <taxon>Coleoptera</taxon>
        <taxon>Polyphaga</taxon>
        <taxon>Cucujiformia</taxon>
        <taxon>Chrysomeloidea</taxon>
        <taxon>Cerambycidae</taxon>
        <taxon>Lepturinae</taxon>
        <taxon>Rhagiini</taxon>
        <taxon>Rhamnusium</taxon>
    </lineage>
</organism>
<dbReference type="InterPro" id="IPR036265">
    <property type="entry name" value="HIT-like_sf"/>
</dbReference>
<keyword evidence="9" id="KW-0862">Zinc</keyword>
<dbReference type="PANTHER" id="PTHR11943">
    <property type="entry name" value="GALACTOSE-1-PHOSPHATE URIDYLYLTRANSFERASE"/>
    <property type="match status" value="1"/>
</dbReference>
<dbReference type="AlphaFoldDB" id="A0AAV8YPF6"/>
<dbReference type="InterPro" id="IPR005850">
    <property type="entry name" value="GalP_Utransf_C"/>
</dbReference>
<sequence>MEFNPNDINDTNIIEPFHRVPHMKSDKKNQSQLTRCSYTDTISALIRKQQGVRVDKIGFKDVDKKMILTPSNQYNPLKDEWLLVSPHRALRPWSGQVETSAAEVVPKFDPTNPLCPGVTRASGIVTPEYDSTYVFTNDFPALLEEGPEPAESDDPLFQIKTAKGTCKVMCYHPHTNVYFTSLCTKDIIAIIDEWINQINELGKTFTWITQKRNCKKRERIVFENEEWLVVIPYWAIWPFETMVLPKRQIERFTDVDDSQKLALANTLRIVVAKYDNLFKCNFPYSMGWHGAPTAEKLKESQPHWTFHGIYLPPLLRSATVKKFMVGYELLAQSQRDLTAEKAAGLLREQPNIRFS</sequence>
<dbReference type="SUPFAM" id="SSF54197">
    <property type="entry name" value="HIT-like"/>
    <property type="match status" value="2"/>
</dbReference>
<evidence type="ECO:0000256" key="12">
    <source>
        <dbReference type="ARBA" id="ARBA00030549"/>
    </source>
</evidence>
<feature type="domain" description="Galactose-1-phosphate uridyl transferase C-terminal" evidence="14">
    <location>
        <begin position="211"/>
        <end position="351"/>
    </location>
</feature>